<organism evidence="7 8">
    <name type="scientific">Nocardia terpenica</name>
    <dbReference type="NCBI Taxonomy" id="455432"/>
    <lineage>
        <taxon>Bacteria</taxon>
        <taxon>Bacillati</taxon>
        <taxon>Actinomycetota</taxon>
        <taxon>Actinomycetes</taxon>
        <taxon>Mycobacteriales</taxon>
        <taxon>Nocardiaceae</taxon>
        <taxon>Nocardia</taxon>
    </lineage>
</organism>
<dbReference type="SUPFAM" id="SSF52540">
    <property type="entry name" value="P-loop containing nucleoside triphosphate hydrolases"/>
    <property type="match status" value="1"/>
</dbReference>
<evidence type="ECO:0000256" key="2">
    <source>
        <dbReference type="ARBA" id="ARBA00022475"/>
    </source>
</evidence>
<comment type="caution">
    <text evidence="7">The sequence shown here is derived from an EMBL/GenBank/DDBJ whole genome shotgun (WGS) entry which is preliminary data.</text>
</comment>
<dbReference type="EMBL" id="LWGR01000003">
    <property type="protein sequence ID" value="KZM75545.1"/>
    <property type="molecule type" value="Genomic_DNA"/>
</dbReference>
<dbReference type="InterPro" id="IPR051539">
    <property type="entry name" value="T4SS-coupling_protein"/>
</dbReference>
<evidence type="ECO:0000256" key="3">
    <source>
        <dbReference type="ARBA" id="ARBA00022692"/>
    </source>
</evidence>
<dbReference type="CDD" id="cd01127">
    <property type="entry name" value="TrwB_TraG_TraD_VirD4"/>
    <property type="match status" value="1"/>
</dbReference>
<proteinExistence type="predicted"/>
<dbReference type="PANTHER" id="PTHR37937:SF1">
    <property type="entry name" value="CONJUGATIVE TRANSFER: DNA TRANSPORT"/>
    <property type="match status" value="1"/>
</dbReference>
<protein>
    <recommendedName>
        <fullName evidence="6">TraD/TraG TraM recognition site domain-containing protein</fullName>
    </recommendedName>
</protein>
<dbReference type="GO" id="GO:0005886">
    <property type="term" value="C:plasma membrane"/>
    <property type="evidence" value="ECO:0007669"/>
    <property type="project" value="UniProtKB-SubCell"/>
</dbReference>
<sequence length="467" mass="51238">MAAMNLRNRLRRRPVAPDRLTVRVGVLACDPRSWVCLSPRDGVIVYGPTGSGKTWRLAYQRVCDAPGFVAATSTKTDLMAATFLDRATRGRIAVFDPEDLSGWPGKIRWSLLSGCADPDVAIRRAEALTKAMPLEGTKNGGYFESKAATLLRCYLHAAALDDRSIRDVRVWVPSRTNRTAVDILGTHLPDWAAELEQILGSTSESSDDVLAAAARLLEPLASPKMLAAVDVPGAESFDVESFVLDTTHANTLYLLSKGTSQSMAPFVAALAAEIHHVADRASQKRPGKRLDPPVRLVLDEVNNVAPIPELPSIMTDSGGKGITVWAFAHNQSQNELRWGQIGGRMLGQSPPAMLLLPGLRGDELEAVSRLLGQRKQWEASLSRTMGRSYSQRDEPVLRADEIRELDEDQGLLIYRHAPAAVLRLPSVWDDPRTQRQVRAALETFETIVTTGEVQPQLRLDAPEARRP</sequence>
<evidence type="ECO:0000256" key="4">
    <source>
        <dbReference type="ARBA" id="ARBA00022989"/>
    </source>
</evidence>
<keyword evidence="2" id="KW-1003">Cell membrane</keyword>
<dbReference type="STRING" id="455432.AWN90_19405"/>
<gene>
    <name evidence="7" type="ORF">AWN90_19405</name>
</gene>
<keyword evidence="5" id="KW-0472">Membrane</keyword>
<dbReference type="Gene3D" id="3.40.50.300">
    <property type="entry name" value="P-loop containing nucleotide triphosphate hydrolases"/>
    <property type="match status" value="1"/>
</dbReference>
<feature type="domain" description="TraD/TraG TraM recognition site" evidence="6">
    <location>
        <begin position="293"/>
        <end position="406"/>
    </location>
</feature>
<dbReference type="InterPro" id="IPR032689">
    <property type="entry name" value="TraG-D_C"/>
</dbReference>
<dbReference type="PANTHER" id="PTHR37937">
    <property type="entry name" value="CONJUGATIVE TRANSFER: DNA TRANSPORT"/>
    <property type="match status" value="1"/>
</dbReference>
<evidence type="ECO:0000259" key="6">
    <source>
        <dbReference type="Pfam" id="PF12696"/>
    </source>
</evidence>
<keyword evidence="3" id="KW-0812">Transmembrane</keyword>
<reference evidence="7 8" key="1">
    <citation type="submission" date="2016-04" db="EMBL/GenBank/DDBJ databases">
        <authorList>
            <person name="Evans L.H."/>
            <person name="Alamgir A."/>
            <person name="Owens N."/>
            <person name="Weber N.D."/>
            <person name="Virtaneva K."/>
            <person name="Barbian K."/>
            <person name="Babar A."/>
            <person name="Rosenke K."/>
        </authorList>
    </citation>
    <scope>NUCLEOTIDE SEQUENCE [LARGE SCALE GENOMIC DNA]</scope>
    <source>
        <strain evidence="7 8">IFM 0406</strain>
    </source>
</reference>
<evidence type="ECO:0000256" key="1">
    <source>
        <dbReference type="ARBA" id="ARBA00004651"/>
    </source>
</evidence>
<evidence type="ECO:0000313" key="8">
    <source>
        <dbReference type="Proteomes" id="UP000076512"/>
    </source>
</evidence>
<keyword evidence="8" id="KW-1185">Reference proteome</keyword>
<evidence type="ECO:0000313" key="7">
    <source>
        <dbReference type="EMBL" id="KZM75545.1"/>
    </source>
</evidence>
<accession>A0A161WQF4</accession>
<keyword evidence="4" id="KW-1133">Transmembrane helix</keyword>
<comment type="subcellular location">
    <subcellularLocation>
        <location evidence="1">Cell membrane</location>
        <topology evidence="1">Multi-pass membrane protein</topology>
    </subcellularLocation>
</comment>
<dbReference type="AlphaFoldDB" id="A0A161WQF4"/>
<dbReference type="InterPro" id="IPR027417">
    <property type="entry name" value="P-loop_NTPase"/>
</dbReference>
<dbReference type="Pfam" id="PF12696">
    <property type="entry name" value="TraG-D_C"/>
    <property type="match status" value="1"/>
</dbReference>
<name>A0A161WQF4_9NOCA</name>
<dbReference type="Proteomes" id="UP000076512">
    <property type="component" value="Unassembled WGS sequence"/>
</dbReference>
<evidence type="ECO:0000256" key="5">
    <source>
        <dbReference type="ARBA" id="ARBA00023136"/>
    </source>
</evidence>